<evidence type="ECO:0000313" key="1">
    <source>
        <dbReference type="EMBL" id="KAG7468936.1"/>
    </source>
</evidence>
<feature type="non-terminal residue" evidence="1">
    <location>
        <position position="1"/>
    </location>
</feature>
<sequence length="51" mass="5528">TGFDYNLLMQQPATHLKSMYNAALNALVLTVETQANGHALGRSDLSAVPKR</sequence>
<dbReference type="Proteomes" id="UP000693946">
    <property type="component" value="Unassembled WGS sequence"/>
</dbReference>
<proteinExistence type="predicted"/>
<name>A0AAV6PN40_SOLSE</name>
<gene>
    <name evidence="1" type="ORF">JOB18_028585</name>
</gene>
<dbReference type="EMBL" id="JAGKHQ010000361">
    <property type="protein sequence ID" value="KAG7468936.1"/>
    <property type="molecule type" value="Genomic_DNA"/>
</dbReference>
<dbReference type="AlphaFoldDB" id="A0AAV6PN40"/>
<accession>A0AAV6PN40</accession>
<comment type="caution">
    <text evidence="1">The sequence shown here is derived from an EMBL/GenBank/DDBJ whole genome shotgun (WGS) entry which is preliminary data.</text>
</comment>
<protein>
    <submittedName>
        <fullName evidence="1">Uncharacterized protein</fullName>
    </submittedName>
</protein>
<organism evidence="1 2">
    <name type="scientific">Solea senegalensis</name>
    <name type="common">Senegalese sole</name>
    <dbReference type="NCBI Taxonomy" id="28829"/>
    <lineage>
        <taxon>Eukaryota</taxon>
        <taxon>Metazoa</taxon>
        <taxon>Chordata</taxon>
        <taxon>Craniata</taxon>
        <taxon>Vertebrata</taxon>
        <taxon>Euteleostomi</taxon>
        <taxon>Actinopterygii</taxon>
        <taxon>Neopterygii</taxon>
        <taxon>Teleostei</taxon>
        <taxon>Neoteleostei</taxon>
        <taxon>Acanthomorphata</taxon>
        <taxon>Carangaria</taxon>
        <taxon>Pleuronectiformes</taxon>
        <taxon>Pleuronectoidei</taxon>
        <taxon>Soleidae</taxon>
        <taxon>Solea</taxon>
    </lineage>
</organism>
<reference evidence="1 2" key="1">
    <citation type="journal article" date="2021" name="Sci. Rep.">
        <title>Chromosome anchoring in Senegalese sole (Solea senegalensis) reveals sex-associated markers and genome rearrangements in flatfish.</title>
        <authorList>
            <person name="Guerrero-Cozar I."/>
            <person name="Gomez-Garrido J."/>
            <person name="Berbel C."/>
            <person name="Martinez-Blanch J.F."/>
            <person name="Alioto T."/>
            <person name="Claros M.G."/>
            <person name="Gagnaire P.A."/>
            <person name="Manchado M."/>
        </authorList>
    </citation>
    <scope>NUCLEOTIDE SEQUENCE [LARGE SCALE GENOMIC DNA]</scope>
    <source>
        <strain evidence="1">Sse05_10M</strain>
    </source>
</reference>
<keyword evidence="2" id="KW-1185">Reference proteome</keyword>
<evidence type="ECO:0000313" key="2">
    <source>
        <dbReference type="Proteomes" id="UP000693946"/>
    </source>
</evidence>